<evidence type="ECO:0000259" key="10">
    <source>
        <dbReference type="PROSITE" id="PS51376"/>
    </source>
</evidence>
<dbReference type="Pfam" id="PF14608">
    <property type="entry name" value="zf-CCCH_2"/>
    <property type="match status" value="1"/>
</dbReference>
<dbReference type="PANTHER" id="PTHR12675">
    <property type="entry name" value="MUSCLEBLIND-LIKE PROTEIN"/>
    <property type="match status" value="1"/>
</dbReference>
<comment type="caution">
    <text evidence="11">The sequence shown here is derived from an EMBL/GenBank/DDBJ whole genome shotgun (WGS) entry which is preliminary data.</text>
</comment>
<comment type="similarity">
    <text evidence="5">Belongs to the muscleblind family.</text>
</comment>
<dbReference type="SUPFAM" id="SSF90229">
    <property type="entry name" value="CCCH zinc finger"/>
    <property type="match status" value="1"/>
</dbReference>
<evidence type="ECO:0000313" key="11">
    <source>
        <dbReference type="EMBL" id="CAH3193910.1"/>
    </source>
</evidence>
<evidence type="ECO:0000256" key="3">
    <source>
        <dbReference type="ARBA" id="ARBA00022771"/>
    </source>
</evidence>
<feature type="region of interest" description="Disordered" evidence="8">
    <location>
        <begin position="209"/>
        <end position="264"/>
    </location>
</feature>
<feature type="coiled-coil region" evidence="7">
    <location>
        <begin position="173"/>
        <end position="207"/>
    </location>
</feature>
<keyword evidence="2" id="KW-0677">Repeat</keyword>
<evidence type="ECO:0000256" key="5">
    <source>
        <dbReference type="ARBA" id="ARBA00038226"/>
    </source>
</evidence>
<accession>A0ABN8SQX1</accession>
<feature type="domain" description="DBB" evidence="10">
    <location>
        <begin position="311"/>
        <end position="449"/>
    </location>
</feature>
<feature type="region of interest" description="Disordered" evidence="8">
    <location>
        <begin position="1"/>
        <end position="25"/>
    </location>
</feature>
<evidence type="ECO:0000256" key="4">
    <source>
        <dbReference type="ARBA" id="ARBA00022833"/>
    </source>
</evidence>
<protein>
    <submittedName>
        <fullName evidence="11">Uncharacterized protein</fullName>
    </submittedName>
</protein>
<dbReference type="InterPro" id="IPR036855">
    <property type="entry name" value="Znf_CCCH_sf"/>
</dbReference>
<keyword evidence="12" id="KW-1185">Reference proteome</keyword>
<feature type="domain" description="C3H1-type" evidence="9">
    <location>
        <begin position="23"/>
        <end position="50"/>
    </location>
</feature>
<dbReference type="Gene3D" id="3.30.1370.210">
    <property type="match status" value="2"/>
</dbReference>
<evidence type="ECO:0000256" key="8">
    <source>
        <dbReference type="SAM" id="MobiDB-lite"/>
    </source>
</evidence>
<keyword evidence="3 6" id="KW-0863">Zinc-finger</keyword>
<dbReference type="EMBL" id="CALNXI010003639">
    <property type="protein sequence ID" value="CAH3193910.1"/>
    <property type="molecule type" value="Genomic_DNA"/>
</dbReference>
<evidence type="ECO:0000256" key="6">
    <source>
        <dbReference type="PROSITE-ProRule" id="PRU00723"/>
    </source>
</evidence>
<keyword evidence="1 6" id="KW-0479">Metal-binding</keyword>
<feature type="domain" description="C3H1-type" evidence="9">
    <location>
        <begin position="56"/>
        <end position="82"/>
    </location>
</feature>
<name>A0ABN8SQX1_9CNID</name>
<sequence length="563" mass="63449">MDMSQNSEDNDTNNNSTGRNQEEMKDSICRDYQRGVCTRGSKCKFKHPDGMGTELSNSPMICRDYQNGKCSRSTCKYLHMTNNEEKIYLRTGQMPPRREYPFGGEPTRAGANDPICKDYLNRKCTRGSGCRYRHVPEDDRDMDYGGYGFDGPSGKRRRESYEGQGYYYLMDENDALRRKVADLQKQVADLKATNEVLLEQNAKYRNQIGERGSYNGSGASANTSYSSYGTSSSQSYNTSYPPRDTYSSYPSTSGNTSYPSTGSYTSNTAYGTGPCIRRGLGMKAIIVLVSSLHPSQYHLLVKILGAVVKQSIRIHAPCSYYALAIKAIVPEKVQHDSGEQIAIIFNHRLNMDRKAKDQYVVDFVGTAVFKEPSVITAYVYQGIHRRLIGQHKIEFLSRSDTFYRLLYKSLDPVIFMCDTLGIVSGDIQELDNALAETFSANAPQGFDFLGIHREGADQSSAEFPTLLHFACKFGLSKLVEVILRYPGAYEACALKNYQGHRPYNIAEDNGYDQLANELRAFHDQKDPDASYIDMEPNNKDGDVYVKVQKEDGSYYYVLRKEAD</sequence>
<evidence type="ECO:0000256" key="2">
    <source>
        <dbReference type="ARBA" id="ARBA00022737"/>
    </source>
</evidence>
<feature type="zinc finger region" description="C3H1-type" evidence="6">
    <location>
        <begin position="110"/>
        <end position="137"/>
    </location>
</feature>
<dbReference type="PROSITE" id="PS51376">
    <property type="entry name" value="DBB"/>
    <property type="match status" value="1"/>
</dbReference>
<organism evidence="11 12">
    <name type="scientific">Porites evermanni</name>
    <dbReference type="NCBI Taxonomy" id="104178"/>
    <lineage>
        <taxon>Eukaryota</taxon>
        <taxon>Metazoa</taxon>
        <taxon>Cnidaria</taxon>
        <taxon>Anthozoa</taxon>
        <taxon>Hexacorallia</taxon>
        <taxon>Scleractinia</taxon>
        <taxon>Fungiina</taxon>
        <taxon>Poritidae</taxon>
        <taxon>Porites</taxon>
    </lineage>
</organism>
<dbReference type="Pfam" id="PF00642">
    <property type="entry name" value="zf-CCCH"/>
    <property type="match status" value="1"/>
</dbReference>
<feature type="compositionally biased region" description="Low complexity" evidence="8">
    <location>
        <begin position="216"/>
        <end position="239"/>
    </location>
</feature>
<feature type="non-terminal residue" evidence="11">
    <location>
        <position position="563"/>
    </location>
</feature>
<dbReference type="SMART" id="SM01282">
    <property type="entry name" value="DBB"/>
    <property type="match status" value="1"/>
</dbReference>
<dbReference type="PROSITE" id="PS50103">
    <property type="entry name" value="ZF_C3H1"/>
    <property type="match status" value="3"/>
</dbReference>
<dbReference type="SMART" id="SM00356">
    <property type="entry name" value="ZnF_C3H1"/>
    <property type="match status" value="3"/>
</dbReference>
<dbReference type="Proteomes" id="UP001159427">
    <property type="component" value="Unassembled WGS sequence"/>
</dbReference>
<dbReference type="Pfam" id="PF14545">
    <property type="entry name" value="DBB"/>
    <property type="match status" value="1"/>
</dbReference>
<keyword evidence="7" id="KW-0175">Coiled coil</keyword>
<evidence type="ECO:0000259" key="9">
    <source>
        <dbReference type="PROSITE" id="PS50103"/>
    </source>
</evidence>
<feature type="zinc finger region" description="C3H1-type" evidence="6">
    <location>
        <begin position="56"/>
        <end position="82"/>
    </location>
</feature>
<feature type="zinc finger region" description="C3H1-type" evidence="6">
    <location>
        <begin position="23"/>
        <end position="50"/>
    </location>
</feature>
<dbReference type="Pfam" id="PF22628">
    <property type="entry name" value="zf-CCCH_10"/>
    <property type="match status" value="1"/>
</dbReference>
<evidence type="ECO:0000313" key="12">
    <source>
        <dbReference type="Proteomes" id="UP001159427"/>
    </source>
</evidence>
<evidence type="ECO:0000256" key="7">
    <source>
        <dbReference type="SAM" id="Coils"/>
    </source>
</evidence>
<dbReference type="InterPro" id="IPR000571">
    <property type="entry name" value="Znf_CCCH"/>
</dbReference>
<proteinExistence type="inferred from homology"/>
<keyword evidence="4 6" id="KW-0862">Zinc</keyword>
<dbReference type="InterPro" id="IPR054429">
    <property type="entry name" value="Znf-CCCH_Muscleblind-like"/>
</dbReference>
<evidence type="ECO:0000256" key="1">
    <source>
        <dbReference type="ARBA" id="ARBA00022723"/>
    </source>
</evidence>
<dbReference type="PANTHER" id="PTHR12675:SF6">
    <property type="entry name" value="ZINC FINGER CCCH DOMAIN-CONTAINING PROTEIN 10"/>
    <property type="match status" value="1"/>
</dbReference>
<feature type="domain" description="C3H1-type" evidence="9">
    <location>
        <begin position="110"/>
        <end position="137"/>
    </location>
</feature>
<feature type="compositionally biased region" description="Polar residues" evidence="8">
    <location>
        <begin position="245"/>
        <end position="264"/>
    </location>
</feature>
<reference evidence="11 12" key="1">
    <citation type="submission" date="2022-05" db="EMBL/GenBank/DDBJ databases">
        <authorList>
            <consortium name="Genoscope - CEA"/>
            <person name="William W."/>
        </authorList>
    </citation>
    <scope>NUCLEOTIDE SEQUENCE [LARGE SCALE GENOMIC DNA]</scope>
</reference>
<gene>
    <name evidence="11" type="ORF">PEVE_00026757</name>
</gene>
<dbReference type="InterPro" id="IPR017893">
    <property type="entry name" value="DBB_domain"/>
</dbReference>